<keyword evidence="16" id="KW-0067">ATP-binding</keyword>
<keyword evidence="8" id="KW-0548">Nucleotidyltransferase</keyword>
<keyword evidence="13" id="KW-0255">Endonuclease</keyword>
<keyword evidence="18" id="KW-0238">DNA-binding</keyword>
<comment type="subcellular location">
    <subcellularLocation>
        <location evidence="3">Host nucleus</location>
    </subcellularLocation>
</comment>
<dbReference type="Pfam" id="PF02407">
    <property type="entry name" value="Viral_Rep"/>
    <property type="match status" value="1"/>
</dbReference>
<evidence type="ECO:0000256" key="23">
    <source>
        <dbReference type="SAM" id="MobiDB-lite"/>
    </source>
</evidence>
<evidence type="ECO:0000256" key="15">
    <source>
        <dbReference type="ARBA" id="ARBA00022806"/>
    </source>
</evidence>
<evidence type="ECO:0000256" key="5">
    <source>
        <dbReference type="ARBA" id="ARBA00014531"/>
    </source>
</evidence>
<keyword evidence="19" id="KW-0511">Multifunctional enzyme</keyword>
<dbReference type="GO" id="GO:0016779">
    <property type="term" value="F:nucleotidyltransferase activity"/>
    <property type="evidence" value="ECO:0007669"/>
    <property type="project" value="UniProtKB-KW"/>
</dbReference>
<feature type="domain" description="CRESS-DNA virus Rep endonuclease" evidence="24">
    <location>
        <begin position="4"/>
        <end position="108"/>
    </location>
</feature>
<organism evidence="25">
    <name type="scientific">Sigmofec virus UA08Rod_17746</name>
    <dbReference type="NCBI Taxonomy" id="2929263"/>
    <lineage>
        <taxon>Viruses</taxon>
        <taxon>Monodnaviria</taxon>
        <taxon>Shotokuvirae</taxon>
        <taxon>Cressdnaviricota</taxon>
        <taxon>Arfiviricetes</taxon>
        <taxon>Cirlivirales</taxon>
        <taxon>Vilyaviridae</taxon>
        <taxon>Berenvirus</taxon>
        <taxon>Berenvirus tinuviel</taxon>
    </lineage>
</organism>
<evidence type="ECO:0000313" key="25">
    <source>
        <dbReference type="EMBL" id="UPW40764.1"/>
    </source>
</evidence>
<dbReference type="GO" id="GO:0046872">
    <property type="term" value="F:metal ion binding"/>
    <property type="evidence" value="ECO:0007669"/>
    <property type="project" value="UniProtKB-KW"/>
</dbReference>
<evidence type="ECO:0000256" key="9">
    <source>
        <dbReference type="ARBA" id="ARBA00022705"/>
    </source>
</evidence>
<keyword evidence="14" id="KW-0378">Hydrolase</keyword>
<evidence type="ECO:0000256" key="19">
    <source>
        <dbReference type="ARBA" id="ARBA00023268"/>
    </source>
</evidence>
<evidence type="ECO:0000256" key="11">
    <source>
        <dbReference type="ARBA" id="ARBA00022723"/>
    </source>
</evidence>
<comment type="catalytic activity">
    <reaction evidence="22">
        <text>ATP + H2O = ADP + phosphate + H(+)</text>
        <dbReference type="Rhea" id="RHEA:13065"/>
        <dbReference type="ChEBI" id="CHEBI:15377"/>
        <dbReference type="ChEBI" id="CHEBI:15378"/>
        <dbReference type="ChEBI" id="CHEBI:30616"/>
        <dbReference type="ChEBI" id="CHEBI:43474"/>
        <dbReference type="ChEBI" id="CHEBI:456216"/>
    </reaction>
</comment>
<dbReference type="GO" id="GO:0003723">
    <property type="term" value="F:RNA binding"/>
    <property type="evidence" value="ECO:0007669"/>
    <property type="project" value="InterPro"/>
</dbReference>
<dbReference type="PROSITE" id="PS52020">
    <property type="entry name" value="CRESS_DNA_REP"/>
    <property type="match status" value="1"/>
</dbReference>
<feature type="region of interest" description="Disordered" evidence="23">
    <location>
        <begin position="304"/>
        <end position="332"/>
    </location>
</feature>
<evidence type="ECO:0000256" key="8">
    <source>
        <dbReference type="ARBA" id="ARBA00022695"/>
    </source>
</evidence>
<dbReference type="GO" id="GO:0003677">
    <property type="term" value="F:DNA binding"/>
    <property type="evidence" value="ECO:0007669"/>
    <property type="project" value="UniProtKB-KW"/>
</dbReference>
<evidence type="ECO:0000256" key="2">
    <source>
        <dbReference type="ARBA" id="ARBA00001946"/>
    </source>
</evidence>
<dbReference type="SUPFAM" id="SSF52540">
    <property type="entry name" value="P-loop containing nucleoside triphosphate hydrolases"/>
    <property type="match status" value="1"/>
</dbReference>
<comment type="cofactor">
    <cofactor evidence="2">
        <name>Mg(2+)</name>
        <dbReference type="ChEBI" id="CHEBI:18420"/>
    </cofactor>
</comment>
<dbReference type="GO" id="GO:0003724">
    <property type="term" value="F:RNA helicase activity"/>
    <property type="evidence" value="ECO:0007669"/>
    <property type="project" value="InterPro"/>
</dbReference>
<evidence type="ECO:0000256" key="6">
    <source>
        <dbReference type="ARBA" id="ARBA00022562"/>
    </source>
</evidence>
<keyword evidence="11" id="KW-0479">Metal-binding</keyword>
<evidence type="ECO:0000256" key="17">
    <source>
        <dbReference type="ARBA" id="ARBA00023124"/>
    </source>
</evidence>
<evidence type="ECO:0000256" key="12">
    <source>
        <dbReference type="ARBA" id="ARBA00022741"/>
    </source>
</evidence>
<evidence type="ECO:0000256" key="13">
    <source>
        <dbReference type="ARBA" id="ARBA00022759"/>
    </source>
</evidence>
<reference evidence="25" key="1">
    <citation type="submission" date="2022-02" db="EMBL/GenBank/DDBJ databases">
        <title>Towards deciphering the DNA virus diversity associated with rodent species in the families Cricetidae and Heteromyidae.</title>
        <authorList>
            <person name="Lund M."/>
            <person name="Larsen B.B."/>
            <person name="Gryseels S."/>
            <person name="Kraberger S."/>
            <person name="Rowsey D.M."/>
            <person name="Steger L."/>
            <person name="Yule K.M."/>
            <person name="Upham N.S."/>
            <person name="Worobey M."/>
            <person name="Van Doorslaer K."/>
            <person name="Varsani A."/>
        </authorList>
    </citation>
    <scope>NUCLEOTIDE SEQUENCE</scope>
    <source>
        <strain evidence="25">UA08Rod_17746</strain>
    </source>
</reference>
<evidence type="ECO:0000259" key="24">
    <source>
        <dbReference type="PROSITE" id="PS52020"/>
    </source>
</evidence>
<dbReference type="GO" id="GO:0042025">
    <property type="term" value="C:host cell nucleus"/>
    <property type="evidence" value="ECO:0007669"/>
    <property type="project" value="UniProtKB-SubCell"/>
</dbReference>
<dbReference type="EMBL" id="OM869490">
    <property type="protein sequence ID" value="UPW40764.1"/>
    <property type="molecule type" value="Genomic_DNA"/>
</dbReference>
<evidence type="ECO:0000256" key="10">
    <source>
        <dbReference type="ARBA" id="ARBA00022722"/>
    </source>
</evidence>
<keyword evidence="9" id="KW-0235">DNA replication</keyword>
<evidence type="ECO:0000256" key="3">
    <source>
        <dbReference type="ARBA" id="ARBA00004147"/>
    </source>
</evidence>
<comment type="similarity">
    <text evidence="4">Belongs to the nanoviruses/circoviruses replication-associated protein family.</text>
</comment>
<evidence type="ECO:0000256" key="1">
    <source>
        <dbReference type="ARBA" id="ARBA00001936"/>
    </source>
</evidence>
<dbReference type="Pfam" id="PF00910">
    <property type="entry name" value="RNA_helicase"/>
    <property type="match status" value="1"/>
</dbReference>
<dbReference type="GO" id="GO:0000166">
    <property type="term" value="F:nucleotide binding"/>
    <property type="evidence" value="ECO:0007669"/>
    <property type="project" value="UniProtKB-KW"/>
</dbReference>
<evidence type="ECO:0000256" key="7">
    <source>
        <dbReference type="ARBA" id="ARBA00022679"/>
    </source>
</evidence>
<name>A0A976N0T6_9VIRU</name>
<evidence type="ECO:0000256" key="14">
    <source>
        <dbReference type="ARBA" id="ARBA00022801"/>
    </source>
</evidence>
<keyword evidence="17" id="KW-0190">Covalent protein-DNA linkage</keyword>
<comment type="cofactor">
    <cofactor evidence="1">
        <name>Mn(2+)</name>
        <dbReference type="ChEBI" id="CHEBI:29035"/>
    </cofactor>
</comment>
<dbReference type="GO" id="GO:0004519">
    <property type="term" value="F:endonuclease activity"/>
    <property type="evidence" value="ECO:0007669"/>
    <property type="project" value="UniProtKB-KW"/>
</dbReference>
<dbReference type="InterPro" id="IPR027417">
    <property type="entry name" value="P-loop_NTPase"/>
</dbReference>
<keyword evidence="15" id="KW-0347">Helicase</keyword>
<keyword evidence="6" id="KW-1048">Host nucleus</keyword>
<dbReference type="InterPro" id="IPR049912">
    <property type="entry name" value="CRESS_DNA_REP"/>
</dbReference>
<dbReference type="Gene3D" id="3.40.1310.20">
    <property type="match status" value="1"/>
</dbReference>
<dbReference type="InterPro" id="IPR000605">
    <property type="entry name" value="Helicase_SF3_ssDNA/RNA_vir"/>
</dbReference>
<dbReference type="GO" id="GO:0016787">
    <property type="term" value="F:hydrolase activity"/>
    <property type="evidence" value="ECO:0007669"/>
    <property type="project" value="UniProtKB-KW"/>
</dbReference>
<keyword evidence="12" id="KW-0547">Nucleotide-binding</keyword>
<evidence type="ECO:0000256" key="18">
    <source>
        <dbReference type="ARBA" id="ARBA00023125"/>
    </source>
</evidence>
<dbReference type="GO" id="GO:0006260">
    <property type="term" value="P:DNA replication"/>
    <property type="evidence" value="ECO:0007669"/>
    <property type="project" value="UniProtKB-KW"/>
</dbReference>
<evidence type="ECO:0000256" key="20">
    <source>
        <dbReference type="ARBA" id="ARBA00030754"/>
    </source>
</evidence>
<protein>
    <recommendedName>
        <fullName evidence="5">Replication-associated protein</fullName>
    </recommendedName>
    <alternativeName>
        <fullName evidence="20">ATP-dependent helicase Rep</fullName>
    </alternativeName>
    <alternativeName>
        <fullName evidence="21">RepP</fullName>
    </alternativeName>
</protein>
<evidence type="ECO:0000256" key="4">
    <source>
        <dbReference type="ARBA" id="ARBA00008545"/>
    </source>
</evidence>
<evidence type="ECO:0000256" key="21">
    <source>
        <dbReference type="ARBA" id="ARBA00032243"/>
    </source>
</evidence>
<sequence>MSRESPKKCWMLTYMPETEDESLREWMAYQWESGMFTYMVGQAEKAPTTGKVHLQAFVVLGTKKRLNQMKEIDGRAHWEPMLKTPAICKAYCTKEETRLDGPWEFGELKGPGRPNTLRECTAMVKAGKSDHEIAMEMPELYTRHYKGLQALRVALKIQGPRRDWAPELWVLYGPSGSGKSRFAHEHWPDGYWKSFGDQWWDMYEGEETIVLDDFRPGFMTLTMAQHLLDRYPLQVPVKGGYVPITSKRIVITSNLHPRDWYEKDEHQTILRRIYDYAVGRFIYCPLEQPWVDVATGEPWQEVVPGAGFPGNTSGNPAPASDSEEGWAALAEH</sequence>
<keyword evidence="7" id="KW-0808">Transferase</keyword>
<evidence type="ECO:0000256" key="16">
    <source>
        <dbReference type="ARBA" id="ARBA00022840"/>
    </source>
</evidence>
<evidence type="ECO:0000256" key="22">
    <source>
        <dbReference type="ARBA" id="ARBA00049360"/>
    </source>
</evidence>
<keyword evidence="10" id="KW-0540">Nuclease</keyword>
<accession>A0A976N0T6</accession>
<proteinExistence type="inferred from homology"/>